<dbReference type="Gene3D" id="3.40.50.720">
    <property type="entry name" value="NAD(P)-binding Rossmann-like Domain"/>
    <property type="match status" value="1"/>
</dbReference>
<dbReference type="Proteomes" id="UP000031950">
    <property type="component" value="Unassembled WGS sequence"/>
</dbReference>
<gene>
    <name evidence="1" type="ORF">KP77_30500</name>
</gene>
<dbReference type="AlphaFoldDB" id="A0A0C2RNJ3"/>
<dbReference type="PATRIC" id="fig|135826.4.peg.3030"/>
<dbReference type="InterPro" id="IPR036291">
    <property type="entry name" value="NAD(P)-bd_dom_sf"/>
</dbReference>
<evidence type="ECO:0000313" key="1">
    <source>
        <dbReference type="EMBL" id="KIL43344.1"/>
    </source>
</evidence>
<reference evidence="1 2" key="1">
    <citation type="submission" date="2015-01" db="EMBL/GenBank/DDBJ databases">
        <title>Genome sequence of Jeotgalibacillus alimentarius.</title>
        <authorList>
            <person name="Goh K.M."/>
            <person name="Chan K.-G."/>
            <person name="Yaakop A.S."/>
            <person name="Ee R."/>
            <person name="Gan H.M."/>
            <person name="Chan C.S."/>
        </authorList>
    </citation>
    <scope>NUCLEOTIDE SEQUENCE [LARGE SCALE GENOMIC DNA]</scope>
    <source>
        <strain evidence="1 2">YKJ-13</strain>
    </source>
</reference>
<proteinExistence type="predicted"/>
<name>A0A0C2RNJ3_9BACL</name>
<dbReference type="RefSeq" id="WP_052474313.1">
    <property type="nucleotide sequence ID" value="NZ_JXRQ01000029.1"/>
</dbReference>
<dbReference type="OrthoDB" id="9798632at2"/>
<dbReference type="SUPFAM" id="SSF51735">
    <property type="entry name" value="NAD(P)-binding Rossmann-fold domains"/>
    <property type="match status" value="1"/>
</dbReference>
<dbReference type="EMBL" id="JXRQ01000029">
    <property type="protein sequence ID" value="KIL43344.1"/>
    <property type="molecule type" value="Genomic_DNA"/>
</dbReference>
<dbReference type="PANTHER" id="PTHR14097:SF7">
    <property type="entry name" value="OXIDOREDUCTASE HTATIP2"/>
    <property type="match status" value="1"/>
</dbReference>
<dbReference type="STRING" id="135826.KP77_30500"/>
<dbReference type="PANTHER" id="PTHR14097">
    <property type="entry name" value="OXIDOREDUCTASE HTATIP2"/>
    <property type="match status" value="1"/>
</dbReference>
<evidence type="ECO:0008006" key="3">
    <source>
        <dbReference type="Google" id="ProtNLM"/>
    </source>
</evidence>
<evidence type="ECO:0000313" key="2">
    <source>
        <dbReference type="Proteomes" id="UP000031950"/>
    </source>
</evidence>
<keyword evidence="2" id="KW-1185">Reference proteome</keyword>
<protein>
    <recommendedName>
        <fullName evidence="3">NAD(P)-binding domain-containing protein</fullName>
    </recommendedName>
</protein>
<sequence length="215" mass="24194">MKTRTAAVIGSHTATGRELIKELCSRSVYDEVIVLSESRMTFNHEKISERLIDFRYIEAGHFGLVDDVFCCVHPDRHDSWFDPLKTAAAAKKSNVSQYLALSSMGANPRSILKLNRLYGVYEMQLKKLNLPSLHLFRPSILLTDPEEFRVKESAAAKFIAFAGWAMMGPFKTYKGIRASQLALAMTEKALNRYSPKVAIYKSGVIENTKRGDSEP</sequence>
<comment type="caution">
    <text evidence="1">The sequence shown here is derived from an EMBL/GenBank/DDBJ whole genome shotgun (WGS) entry which is preliminary data.</text>
</comment>
<accession>A0A0C2RNJ3</accession>
<organism evidence="1 2">
    <name type="scientific">Jeotgalibacillus alimentarius</name>
    <dbReference type="NCBI Taxonomy" id="135826"/>
    <lineage>
        <taxon>Bacteria</taxon>
        <taxon>Bacillati</taxon>
        <taxon>Bacillota</taxon>
        <taxon>Bacilli</taxon>
        <taxon>Bacillales</taxon>
        <taxon>Caryophanaceae</taxon>
        <taxon>Jeotgalibacillus</taxon>
    </lineage>
</organism>